<proteinExistence type="predicted"/>
<dbReference type="InterPro" id="IPR036866">
    <property type="entry name" value="RibonucZ/Hydroxyglut_hydro"/>
</dbReference>
<evidence type="ECO:0000259" key="2">
    <source>
        <dbReference type="SMART" id="SM00849"/>
    </source>
</evidence>
<feature type="domain" description="Metallo-beta-lactamase" evidence="2">
    <location>
        <begin position="28"/>
        <end position="246"/>
    </location>
</feature>
<organism evidence="3 4">
    <name type="scientific">Robertmurraya mangrovi</name>
    <dbReference type="NCBI Taxonomy" id="3098077"/>
    <lineage>
        <taxon>Bacteria</taxon>
        <taxon>Bacillati</taxon>
        <taxon>Bacillota</taxon>
        <taxon>Bacilli</taxon>
        <taxon>Bacillales</taxon>
        <taxon>Bacillaceae</taxon>
        <taxon>Robertmurraya</taxon>
    </lineage>
</organism>
<dbReference type="EMBL" id="JAXOFX010000006">
    <property type="protein sequence ID" value="MDZ5472380.1"/>
    <property type="molecule type" value="Genomic_DNA"/>
</dbReference>
<feature type="coiled-coil region" evidence="1">
    <location>
        <begin position="109"/>
        <end position="152"/>
    </location>
</feature>
<dbReference type="PANTHER" id="PTHR42951">
    <property type="entry name" value="METALLO-BETA-LACTAMASE DOMAIN-CONTAINING"/>
    <property type="match status" value="1"/>
</dbReference>
<dbReference type="PANTHER" id="PTHR42951:SF4">
    <property type="entry name" value="ACYL-COENZYME A THIOESTERASE MBLAC2"/>
    <property type="match status" value="1"/>
</dbReference>
<accession>A0ABU5IYY7</accession>
<dbReference type="InterPro" id="IPR050855">
    <property type="entry name" value="NDM-1-like"/>
</dbReference>
<dbReference type="Proteomes" id="UP001290455">
    <property type="component" value="Unassembled WGS sequence"/>
</dbReference>
<keyword evidence="1" id="KW-0175">Coiled coil</keyword>
<evidence type="ECO:0000313" key="3">
    <source>
        <dbReference type="EMBL" id="MDZ5472380.1"/>
    </source>
</evidence>
<protein>
    <submittedName>
        <fullName evidence="3">MBL fold metallo-hydrolase</fullName>
    </submittedName>
</protein>
<comment type="caution">
    <text evidence="3">The sequence shown here is derived from an EMBL/GenBank/DDBJ whole genome shotgun (WGS) entry which is preliminary data.</text>
</comment>
<name>A0ABU5IYY7_9BACI</name>
<dbReference type="RefSeq" id="WP_322446670.1">
    <property type="nucleotide sequence ID" value="NZ_JAXOFX010000006.1"/>
</dbReference>
<evidence type="ECO:0000313" key="4">
    <source>
        <dbReference type="Proteomes" id="UP001290455"/>
    </source>
</evidence>
<dbReference type="SUPFAM" id="SSF56281">
    <property type="entry name" value="Metallo-hydrolase/oxidoreductase"/>
    <property type="match status" value="1"/>
</dbReference>
<dbReference type="Pfam" id="PF00753">
    <property type="entry name" value="Lactamase_B"/>
    <property type="match status" value="1"/>
</dbReference>
<evidence type="ECO:0000256" key="1">
    <source>
        <dbReference type="SAM" id="Coils"/>
    </source>
</evidence>
<keyword evidence="4" id="KW-1185">Reference proteome</keyword>
<gene>
    <name evidence="3" type="ORF">SM124_11535</name>
</gene>
<dbReference type="InterPro" id="IPR001279">
    <property type="entry name" value="Metallo-B-lactamas"/>
</dbReference>
<dbReference type="Gene3D" id="3.60.15.10">
    <property type="entry name" value="Ribonuclease Z/Hydroxyacylglutathione hydrolase-like"/>
    <property type="match status" value="1"/>
</dbReference>
<sequence>MNQLKHYTLEEVSEGVFAAIAKNSGGACSNSGIIDLGDQTIIFDTSFTIQAAQELRQIAEQVTKSPITYVINSHWHGDHIRGNMVFKDCSIIASQKTKMKIDETHPSLLKEHKESIHQYKDHVTNLRKNRELEEDKEEIESLTDSILQMEEIISTLPEVEYISPSHTFNEGMTIKGSQLTAQLISVGQGHTEDDSILFIPERGVLFTGDILVKNTHPYMLDGNVFEWLESLKKISEYPCSHWIPGHGKVGKIGDLTTLVNYMTEMIQLSKQNTDVPLIDIPEPYSSWKGRQTFYSNIEVIRTQLK</sequence>
<dbReference type="SMART" id="SM00849">
    <property type="entry name" value="Lactamase_B"/>
    <property type="match status" value="1"/>
</dbReference>
<dbReference type="CDD" id="cd16282">
    <property type="entry name" value="metallo-hydrolase-like_MBL-fold"/>
    <property type="match status" value="1"/>
</dbReference>
<reference evidence="3 4" key="1">
    <citation type="submission" date="2023-11" db="EMBL/GenBank/DDBJ databases">
        <title>Bacillus jintuensis, isolated from a mudflat on the Beibu Gulf coast.</title>
        <authorList>
            <person name="Li M."/>
        </authorList>
    </citation>
    <scope>NUCLEOTIDE SEQUENCE [LARGE SCALE GENOMIC DNA]</scope>
    <source>
        <strain evidence="3 4">31A1R</strain>
    </source>
</reference>